<dbReference type="PANTHER" id="PTHR28055">
    <property type="entry name" value="ALTERED INHERITANCE OF MITOCHONDRIA PROTEIN 41, MITOCHONDRIAL"/>
    <property type="match status" value="1"/>
</dbReference>
<dbReference type="InterPro" id="IPR003789">
    <property type="entry name" value="Asn/Gln_tRNA_amidoTrase-B-like"/>
</dbReference>
<dbReference type="InterPro" id="IPR019004">
    <property type="entry name" value="YqeY/Aim41"/>
</dbReference>
<evidence type="ECO:0008006" key="2">
    <source>
        <dbReference type="Google" id="ProtNLM"/>
    </source>
</evidence>
<evidence type="ECO:0000313" key="1">
    <source>
        <dbReference type="EMBL" id="KKN18086.1"/>
    </source>
</evidence>
<dbReference type="EMBL" id="LAZR01003460">
    <property type="protein sequence ID" value="KKN18086.1"/>
    <property type="molecule type" value="Genomic_DNA"/>
</dbReference>
<proteinExistence type="predicted"/>
<dbReference type="Gene3D" id="1.10.10.410">
    <property type="match status" value="1"/>
</dbReference>
<dbReference type="PANTHER" id="PTHR28055:SF1">
    <property type="entry name" value="ALTERED INHERITANCE OF MITOCHONDRIA PROTEIN 41, MITOCHONDRIAL"/>
    <property type="match status" value="1"/>
</dbReference>
<dbReference type="AlphaFoldDB" id="A0A0F9QY76"/>
<dbReference type="InterPro" id="IPR042184">
    <property type="entry name" value="YqeY/Aim41_N"/>
</dbReference>
<accession>A0A0F9QY76</accession>
<comment type="caution">
    <text evidence="1">The sequence shown here is derived from an EMBL/GenBank/DDBJ whole genome shotgun (WGS) entry which is preliminary data.</text>
</comment>
<gene>
    <name evidence="1" type="ORF">LCGC14_0959200</name>
</gene>
<sequence>MPAESSPLKLTITDNVKDAMRAKEKERLATLRQITAAIKQYEVDNREDLDDEGIITILTKMCKQRRDSLSQFQAAGRDDLAVIEIAELAIIEEFMPTAMTEQETADAIQAAIAESGASSARDMGAVMNILRPQLQGRADMGAVSGLVKAALSA</sequence>
<protein>
    <recommendedName>
        <fullName evidence="2">GatB/YqeY domain-containing protein</fullName>
    </recommendedName>
</protein>
<name>A0A0F9QY76_9ZZZZ</name>
<dbReference type="GO" id="GO:0016884">
    <property type="term" value="F:carbon-nitrogen ligase activity, with glutamine as amido-N-donor"/>
    <property type="evidence" value="ECO:0007669"/>
    <property type="project" value="InterPro"/>
</dbReference>
<dbReference type="InterPro" id="IPR023168">
    <property type="entry name" value="GatB_Yqey_C_2"/>
</dbReference>
<dbReference type="Gene3D" id="1.10.1510.10">
    <property type="entry name" value="Uncharacterised protein YqeY/AIM41 PF09424, N-terminal domain"/>
    <property type="match status" value="1"/>
</dbReference>
<organism evidence="1">
    <name type="scientific">marine sediment metagenome</name>
    <dbReference type="NCBI Taxonomy" id="412755"/>
    <lineage>
        <taxon>unclassified sequences</taxon>
        <taxon>metagenomes</taxon>
        <taxon>ecological metagenomes</taxon>
    </lineage>
</organism>
<reference evidence="1" key="1">
    <citation type="journal article" date="2015" name="Nature">
        <title>Complex archaea that bridge the gap between prokaryotes and eukaryotes.</title>
        <authorList>
            <person name="Spang A."/>
            <person name="Saw J.H."/>
            <person name="Jorgensen S.L."/>
            <person name="Zaremba-Niedzwiedzka K."/>
            <person name="Martijn J."/>
            <person name="Lind A.E."/>
            <person name="van Eijk R."/>
            <person name="Schleper C."/>
            <person name="Guy L."/>
            <person name="Ettema T.J."/>
        </authorList>
    </citation>
    <scope>NUCLEOTIDE SEQUENCE</scope>
</reference>
<dbReference type="Pfam" id="PF09424">
    <property type="entry name" value="YqeY"/>
    <property type="match status" value="1"/>
</dbReference>
<dbReference type="SUPFAM" id="SSF89095">
    <property type="entry name" value="GatB/YqeY motif"/>
    <property type="match status" value="1"/>
</dbReference>